<proteinExistence type="predicted"/>
<evidence type="ECO:0000313" key="2">
    <source>
        <dbReference type="Proteomes" id="UP000191897"/>
    </source>
</evidence>
<dbReference type="EMBL" id="FBWC01000034">
    <property type="protein sequence ID" value="CUX64994.1"/>
    <property type="molecule type" value="Genomic_DNA"/>
</dbReference>
<evidence type="ECO:0000313" key="1">
    <source>
        <dbReference type="EMBL" id="CUX64994.1"/>
    </source>
</evidence>
<reference evidence="1 2" key="1">
    <citation type="submission" date="2016-01" db="EMBL/GenBank/DDBJ databases">
        <authorList>
            <person name="Oliw E.H."/>
        </authorList>
    </citation>
    <scope>NUCLEOTIDE SEQUENCE [LARGE SCALE GENOMIC DNA]</scope>
    <source>
        <strain evidence="1 2">Kerr 14</strain>
    </source>
</reference>
<dbReference type="Proteomes" id="UP000191897">
    <property type="component" value="Unassembled WGS sequence"/>
</dbReference>
<sequence>MKIALQHCAPSFPLIFRIVRRHRDYRSFMAGASHRHGDPSFSNPIGFSLRKQKTSYRVRPIDLIPIERKETTPTNKHNRVNLKVVQLNVLLNPVLFVGGYEHGGIFVAPSWRNDLKRQILDTVPAAHFCGELLHVTEGHNLP</sequence>
<accession>A0A1S7S9E5</accession>
<gene>
    <name evidence="1" type="ORF">AGR4C_pa30003</name>
</gene>
<organism evidence="1 2">
    <name type="scientific">Agrobacterium tumefaciens str. Kerr 14</name>
    <dbReference type="NCBI Taxonomy" id="1183424"/>
    <lineage>
        <taxon>Bacteria</taxon>
        <taxon>Pseudomonadati</taxon>
        <taxon>Pseudomonadota</taxon>
        <taxon>Alphaproteobacteria</taxon>
        <taxon>Hyphomicrobiales</taxon>
        <taxon>Rhizobiaceae</taxon>
        <taxon>Rhizobium/Agrobacterium group</taxon>
        <taxon>Agrobacterium</taxon>
        <taxon>Agrobacterium tumefaciens complex</taxon>
    </lineage>
</organism>
<dbReference type="AlphaFoldDB" id="A0A1S7S9E5"/>
<name>A0A1S7S9E5_AGRTU</name>
<protein>
    <submittedName>
        <fullName evidence="1">Uncharacterized protein</fullName>
    </submittedName>
</protein>